<comment type="similarity">
    <text evidence="1">Belongs to the carbon-nitrogen hydrolase superfamily. Nitrilase family.</text>
</comment>
<protein>
    <recommendedName>
        <fullName evidence="4">nitrilase</fullName>
        <ecNumber evidence="4">3.5.5.1</ecNumber>
    </recommendedName>
</protein>
<dbReference type="PROSITE" id="PS00920">
    <property type="entry name" value="NITRIL_CHT_1"/>
    <property type="match status" value="1"/>
</dbReference>
<dbReference type="KEGG" id="glz:GLAREA_02924"/>
<dbReference type="STRING" id="1116229.S3CMQ3"/>
<dbReference type="OrthoDB" id="10250282at2759"/>
<dbReference type="PANTHER" id="PTHR46044">
    <property type="entry name" value="NITRILASE"/>
    <property type="match status" value="1"/>
</dbReference>
<proteinExistence type="inferred from homology"/>
<dbReference type="eggNOG" id="KOG0805">
    <property type="taxonomic scope" value="Eukaryota"/>
</dbReference>
<keyword evidence="8" id="KW-1185">Reference proteome</keyword>
<dbReference type="InterPro" id="IPR000132">
    <property type="entry name" value="Nitrilase/CN_hydratase_CS"/>
</dbReference>
<dbReference type="PANTHER" id="PTHR46044:SF14">
    <property type="entry name" value="ARYLACETONITRILASE"/>
    <property type="match status" value="1"/>
</dbReference>
<evidence type="ECO:0000256" key="2">
    <source>
        <dbReference type="ARBA" id="ARBA00022801"/>
    </source>
</evidence>
<dbReference type="Proteomes" id="UP000016922">
    <property type="component" value="Unassembled WGS sequence"/>
</dbReference>
<dbReference type="InterPro" id="IPR036526">
    <property type="entry name" value="C-N_Hydrolase_sf"/>
</dbReference>
<name>S3CMQ3_GLAL2</name>
<evidence type="ECO:0000313" key="8">
    <source>
        <dbReference type="Proteomes" id="UP000016922"/>
    </source>
</evidence>
<dbReference type="EMBL" id="KE145370">
    <property type="protein sequence ID" value="EPE27010.1"/>
    <property type="molecule type" value="Genomic_DNA"/>
</dbReference>
<keyword evidence="2 7" id="KW-0378">Hydrolase</keyword>
<evidence type="ECO:0000256" key="1">
    <source>
        <dbReference type="ARBA" id="ARBA00008129"/>
    </source>
</evidence>
<gene>
    <name evidence="7" type="ORF">GLAREA_02924</name>
</gene>
<dbReference type="HOGENOM" id="CLU_030130_6_0_1"/>
<dbReference type="CDD" id="cd07564">
    <property type="entry name" value="nitrilases_CHs"/>
    <property type="match status" value="1"/>
</dbReference>
<dbReference type="SUPFAM" id="SSF56317">
    <property type="entry name" value="Carbon-nitrogen hydrolase"/>
    <property type="match status" value="1"/>
</dbReference>
<feature type="active site" description="Proton acceptor" evidence="5">
    <location>
        <position position="49"/>
    </location>
</feature>
<comment type="catalytic activity">
    <reaction evidence="3">
        <text>a nitrile + 2 H2O = a carboxylate + NH4(+)</text>
        <dbReference type="Rhea" id="RHEA:21724"/>
        <dbReference type="ChEBI" id="CHEBI:15377"/>
        <dbReference type="ChEBI" id="CHEBI:18379"/>
        <dbReference type="ChEBI" id="CHEBI:28938"/>
        <dbReference type="ChEBI" id="CHEBI:29067"/>
        <dbReference type="EC" id="3.5.5.1"/>
    </reaction>
</comment>
<evidence type="ECO:0000259" key="6">
    <source>
        <dbReference type="PROSITE" id="PS50263"/>
    </source>
</evidence>
<dbReference type="PROSITE" id="PS00921">
    <property type="entry name" value="NITRIL_CHT_2"/>
    <property type="match status" value="1"/>
</dbReference>
<evidence type="ECO:0000256" key="5">
    <source>
        <dbReference type="PROSITE-ProRule" id="PRU10139"/>
    </source>
</evidence>
<evidence type="ECO:0000313" key="7">
    <source>
        <dbReference type="EMBL" id="EPE27010.1"/>
    </source>
</evidence>
<organism evidence="7 8">
    <name type="scientific">Glarea lozoyensis (strain ATCC 20868 / MF5171)</name>
    <dbReference type="NCBI Taxonomy" id="1116229"/>
    <lineage>
        <taxon>Eukaryota</taxon>
        <taxon>Fungi</taxon>
        <taxon>Dikarya</taxon>
        <taxon>Ascomycota</taxon>
        <taxon>Pezizomycotina</taxon>
        <taxon>Leotiomycetes</taxon>
        <taxon>Helotiales</taxon>
        <taxon>Helotiaceae</taxon>
        <taxon>Glarea</taxon>
    </lineage>
</organism>
<evidence type="ECO:0000256" key="4">
    <source>
        <dbReference type="ARBA" id="ARBA00039045"/>
    </source>
</evidence>
<dbReference type="EC" id="3.5.5.1" evidence="4"/>
<dbReference type="GeneID" id="19461980"/>
<feature type="domain" description="CN hydrolase" evidence="6">
    <location>
        <begin position="9"/>
        <end position="274"/>
    </location>
</feature>
<dbReference type="Gene3D" id="3.60.110.10">
    <property type="entry name" value="Carbon-nitrogen hydrolase"/>
    <property type="match status" value="1"/>
</dbReference>
<evidence type="ECO:0000256" key="3">
    <source>
        <dbReference type="ARBA" id="ARBA00036406"/>
    </source>
</evidence>
<dbReference type="Pfam" id="PF00795">
    <property type="entry name" value="CN_hydrolase"/>
    <property type="match status" value="1"/>
</dbReference>
<sequence length="349" mass="37950">MSQPNPTKVKVAVTQLEPEWLDLSASVQKTCKYIEEAAQSGAELISFAEAFIPGYPAWIWTRPVDPHLSTLYIKNSLSISSPEMQTIQSCAAKNNIIVQLGFSENDHDSLYISQALIDSDGTILMNRRKLKPTHMERTIFGDGSGDSLVNVKETSIGRIGALACWEHTQPLLKFHTLSQRVQVHCSAWPPVVGHGGGPDLWSLSLEGCLALSQVFAIESQAFVLHATTVITEKGVEKMASPGGGASAVIGPDGRVLSKPLEPTEEGIVYEILDFDAAIFARSFLDVAGHYSRPDLMWLGVDTRGKKVVVDEFRAGKPGKVDGDEKEVEKRLEDRSGRKIQGLVNGGGKV</sequence>
<dbReference type="OMA" id="GYPCWIW"/>
<dbReference type="AlphaFoldDB" id="S3CMQ3"/>
<accession>S3CMQ3</accession>
<dbReference type="InterPro" id="IPR044149">
    <property type="entry name" value="Nitrilases_CHs"/>
</dbReference>
<dbReference type="InterPro" id="IPR003010">
    <property type="entry name" value="C-N_Hydrolase"/>
</dbReference>
<dbReference type="GO" id="GO:0016836">
    <property type="term" value="F:hydro-lyase activity"/>
    <property type="evidence" value="ECO:0007669"/>
    <property type="project" value="UniProtKB-ARBA"/>
</dbReference>
<dbReference type="RefSeq" id="XP_008086200.1">
    <property type="nucleotide sequence ID" value="XM_008088009.1"/>
</dbReference>
<reference evidence="7 8" key="1">
    <citation type="journal article" date="2013" name="BMC Genomics">
        <title>Genomics-driven discovery of the pneumocandin biosynthetic gene cluster in the fungus Glarea lozoyensis.</title>
        <authorList>
            <person name="Chen L."/>
            <person name="Yue Q."/>
            <person name="Zhang X."/>
            <person name="Xiang M."/>
            <person name="Wang C."/>
            <person name="Li S."/>
            <person name="Che Y."/>
            <person name="Ortiz-Lopez F.J."/>
            <person name="Bills G.F."/>
            <person name="Liu X."/>
            <person name="An Z."/>
        </authorList>
    </citation>
    <scope>NUCLEOTIDE SEQUENCE [LARGE SCALE GENOMIC DNA]</scope>
    <source>
        <strain evidence="8">ATCC 20868 / MF5171</strain>
    </source>
</reference>
<dbReference type="GO" id="GO:0000257">
    <property type="term" value="F:nitrilase activity"/>
    <property type="evidence" value="ECO:0007669"/>
    <property type="project" value="UniProtKB-EC"/>
</dbReference>
<dbReference type="PROSITE" id="PS50263">
    <property type="entry name" value="CN_HYDROLASE"/>
    <property type="match status" value="1"/>
</dbReference>